<reference evidence="1 2" key="1">
    <citation type="journal article" date="2018" name="Nat. Biotechnol.">
        <title>A standardized bacterial taxonomy based on genome phylogeny substantially revises the tree of life.</title>
        <authorList>
            <person name="Parks D.H."/>
            <person name="Chuvochina M."/>
            <person name="Waite D.W."/>
            <person name="Rinke C."/>
            <person name="Skarshewski A."/>
            <person name="Chaumeil P.A."/>
            <person name="Hugenholtz P."/>
        </authorList>
    </citation>
    <scope>NUCLEOTIDE SEQUENCE [LARGE SCALE GENOMIC DNA]</scope>
    <source>
        <strain evidence="1">UBA10948</strain>
    </source>
</reference>
<dbReference type="STRING" id="378794.GCA_001570625_02654"/>
<accession>A0A354YV59</accession>
<dbReference type="InterPro" id="IPR010106">
    <property type="entry name" value="RpnA"/>
</dbReference>
<evidence type="ECO:0000313" key="2">
    <source>
        <dbReference type="Proteomes" id="UP000263273"/>
    </source>
</evidence>
<evidence type="ECO:0000313" key="1">
    <source>
        <dbReference type="EMBL" id="HBK53074.1"/>
    </source>
</evidence>
<protein>
    <submittedName>
        <fullName evidence="1">Uncharacterized protein</fullName>
    </submittedName>
</protein>
<gene>
    <name evidence="1" type="ORF">DDZ44_03950</name>
</gene>
<dbReference type="PANTHER" id="PTHR41317">
    <property type="entry name" value="PD-(D_E)XK NUCLEASE FAMILY TRANSPOSASE"/>
    <property type="match status" value="1"/>
</dbReference>
<organism evidence="1 2">
    <name type="scientific">Syntrophomonas wolfei</name>
    <dbReference type="NCBI Taxonomy" id="863"/>
    <lineage>
        <taxon>Bacteria</taxon>
        <taxon>Bacillati</taxon>
        <taxon>Bacillota</taxon>
        <taxon>Clostridia</taxon>
        <taxon>Eubacteriales</taxon>
        <taxon>Syntrophomonadaceae</taxon>
        <taxon>Syntrophomonas</taxon>
    </lineage>
</organism>
<proteinExistence type="predicted"/>
<dbReference type="NCBIfam" id="TIGR01784">
    <property type="entry name" value="T_den_put_tspse"/>
    <property type="match status" value="1"/>
</dbReference>
<name>A0A354YV59_9FIRM</name>
<dbReference type="Pfam" id="PF12784">
    <property type="entry name" value="PDDEXK_2"/>
    <property type="match status" value="1"/>
</dbReference>
<dbReference type="EMBL" id="DNZF01000085">
    <property type="protein sequence ID" value="HBK53074.1"/>
    <property type="molecule type" value="Genomic_DNA"/>
</dbReference>
<sequence>MVKQGSSYAPFFRLRETQDNIDLTDAIEIHFIELPKLKLEMASYTNPLDRWVVFLKGGWDMELLDRLAKEDPAIGKAKQVLEQMASNPRERELYELRRKAILDRNSALFEAKLEGKLEGKFETARAALLKGADVEFVAEITGLSLDEVQKLKVDNSCPRLFWLHKGTAFYWCNKSGDRPSDLFVHNPVAEAPGPLSISYLFQLNSVKKSRDKLLGYTAVAFFVFFICSNEIDYFKYSNSVNDK</sequence>
<dbReference type="RefSeq" id="WP_276619367.1">
    <property type="nucleotide sequence ID" value="NZ_DCDX01000088.1"/>
</dbReference>
<dbReference type="Proteomes" id="UP000263273">
    <property type="component" value="Unassembled WGS sequence"/>
</dbReference>
<comment type="caution">
    <text evidence="1">The sequence shown here is derived from an EMBL/GenBank/DDBJ whole genome shotgun (WGS) entry which is preliminary data.</text>
</comment>
<dbReference type="PANTHER" id="PTHR41317:SF1">
    <property type="entry name" value="PD-(D_E)XK NUCLEASE FAMILY TRANSPOSASE"/>
    <property type="match status" value="1"/>
</dbReference>
<dbReference type="AlphaFoldDB" id="A0A354YV59"/>